<dbReference type="AlphaFoldDB" id="A0A6M4GSL7"/>
<evidence type="ECO:0000313" key="2">
    <source>
        <dbReference type="Proteomes" id="UP000501534"/>
    </source>
</evidence>
<dbReference type="PANTHER" id="PTHR11102:SF160">
    <property type="entry name" value="ERAD-ASSOCIATED E3 UBIQUITIN-PROTEIN LIGASE COMPONENT HRD3"/>
    <property type="match status" value="1"/>
</dbReference>
<dbReference type="InterPro" id="IPR011990">
    <property type="entry name" value="TPR-like_helical_dom_sf"/>
</dbReference>
<dbReference type="SUPFAM" id="SSF81901">
    <property type="entry name" value="HCP-like"/>
    <property type="match status" value="2"/>
</dbReference>
<evidence type="ECO:0000313" key="1">
    <source>
        <dbReference type="EMBL" id="QJR10086.1"/>
    </source>
</evidence>
<accession>A0A6M4GSL7</accession>
<dbReference type="KEGG" id="uru:DSM104443_01137"/>
<dbReference type="Proteomes" id="UP000501534">
    <property type="component" value="Chromosome"/>
</dbReference>
<name>A0A6M4GSL7_9PROT</name>
<dbReference type="InterPro" id="IPR050767">
    <property type="entry name" value="Sel1_AlgK"/>
</dbReference>
<dbReference type="PANTHER" id="PTHR11102">
    <property type="entry name" value="SEL-1-LIKE PROTEIN"/>
    <property type="match status" value="1"/>
</dbReference>
<gene>
    <name evidence="1" type="ORF">DSM104443_01137</name>
</gene>
<dbReference type="EMBL" id="CP053069">
    <property type="protein sequence ID" value="QJR10086.1"/>
    <property type="molecule type" value="Genomic_DNA"/>
</dbReference>
<dbReference type="Gene3D" id="1.25.40.10">
    <property type="entry name" value="Tetratricopeptide repeat domain"/>
    <property type="match status" value="2"/>
</dbReference>
<dbReference type="Pfam" id="PF08238">
    <property type="entry name" value="Sel1"/>
    <property type="match status" value="6"/>
</dbReference>
<organism evidence="1 2">
    <name type="scientific">Usitatibacter rugosus</name>
    <dbReference type="NCBI Taxonomy" id="2732067"/>
    <lineage>
        <taxon>Bacteria</taxon>
        <taxon>Pseudomonadati</taxon>
        <taxon>Pseudomonadota</taxon>
        <taxon>Betaproteobacteria</taxon>
        <taxon>Nitrosomonadales</taxon>
        <taxon>Usitatibacteraceae</taxon>
        <taxon>Usitatibacter</taxon>
    </lineage>
</organism>
<proteinExistence type="predicted"/>
<dbReference type="SMART" id="SM00671">
    <property type="entry name" value="SEL1"/>
    <property type="match status" value="6"/>
</dbReference>
<evidence type="ECO:0008006" key="3">
    <source>
        <dbReference type="Google" id="ProtNLM"/>
    </source>
</evidence>
<protein>
    <recommendedName>
        <fullName evidence="3">TPR repeat protein</fullName>
    </recommendedName>
</protein>
<reference evidence="1 2" key="1">
    <citation type="submission" date="2020-04" db="EMBL/GenBank/DDBJ databases">
        <title>Usitatibacter rugosus gen. nov., sp. nov. and Usitatibacter palustris sp. nov., novel members of Usitatibacteraceae fam. nov. within the order Nitrosomonadales isolated from soil.</title>
        <authorList>
            <person name="Huber K.J."/>
            <person name="Neumann-Schaal M."/>
            <person name="Geppert A."/>
            <person name="Luckner M."/>
            <person name="Wanner G."/>
            <person name="Overmann J."/>
        </authorList>
    </citation>
    <scope>NUCLEOTIDE SEQUENCE [LARGE SCALE GENOMIC DNA]</scope>
    <source>
        <strain evidence="1 2">0125_3</strain>
    </source>
</reference>
<dbReference type="RefSeq" id="WP_171090333.1">
    <property type="nucleotide sequence ID" value="NZ_CP053069.1"/>
</dbReference>
<dbReference type="InterPro" id="IPR006597">
    <property type="entry name" value="Sel1-like"/>
</dbReference>
<keyword evidence="2" id="KW-1185">Reference proteome</keyword>
<sequence>MSGDLPVPSPAKYAWTFVAVMAVIPCLPALAQVQYADAATINEAAGMMKTRMVDAITVRNVCSTRFPARTREIDGKLDAWKLKEKAIIEKADLYLKEYEGRPEYNAMIYRASSALESQLKVLSDPMLAYRCSLLFDDLLSGVWRTRTPKMYRLLEQAEDPTQPESKAARFNEGKTAFEKGDFETALARFRPLAEGGYAPAENGLGLMYQLGSGVAKDEAEALKWYRRAAAQDDPQAEFNLGLAYEKGHGVAKDEGEAVAWYRKAAQRGHGEAQNSLAVMYTSGRGVAQDGGEGLKWYRLAAEQGNPRAQYNLGGRYAAANDHVEALKWYRKAAAQDYADAFNNLGAMYVAGKGVAQDSAEARRLFLAGAALGSPGAQFNLANMYADGSYGSPKDMTQAIKWWQKAAAQGFRPAQEELRQLKLGWDGASAPAQ</sequence>